<dbReference type="Proteomes" id="UP000198604">
    <property type="component" value="Unassembled WGS sequence"/>
</dbReference>
<organism evidence="7 8">
    <name type="scientific">Streptococcus varani</name>
    <dbReference type="NCBI Taxonomy" id="1608583"/>
    <lineage>
        <taxon>Bacteria</taxon>
        <taxon>Bacillati</taxon>
        <taxon>Bacillota</taxon>
        <taxon>Bacilli</taxon>
        <taxon>Lactobacillales</taxon>
        <taxon>Streptococcaceae</taxon>
        <taxon>Streptococcus</taxon>
    </lineage>
</organism>
<keyword evidence="5" id="KW-0449">Lipoprotein</keyword>
<evidence type="ECO:0000256" key="6">
    <source>
        <dbReference type="SAM" id="SignalP"/>
    </source>
</evidence>
<keyword evidence="4" id="KW-0564">Palmitate</keyword>
<keyword evidence="8" id="KW-1185">Reference proteome</keyword>
<keyword evidence="1" id="KW-1003">Cell membrane</keyword>
<dbReference type="SUPFAM" id="SSF53850">
    <property type="entry name" value="Periplasmic binding protein-like II"/>
    <property type="match status" value="1"/>
</dbReference>
<keyword evidence="7" id="KW-0762">Sugar transport</keyword>
<dbReference type="CDD" id="cd13585">
    <property type="entry name" value="PBP2_TMBP_like"/>
    <property type="match status" value="1"/>
</dbReference>
<evidence type="ECO:0000256" key="2">
    <source>
        <dbReference type="ARBA" id="ARBA00022729"/>
    </source>
</evidence>
<dbReference type="STRING" id="1608583.BN1356_01012"/>
<reference evidence="8" key="1">
    <citation type="submission" date="2015-03" db="EMBL/GenBank/DDBJ databases">
        <authorList>
            <person name="Urmite Genomes"/>
        </authorList>
    </citation>
    <scope>NUCLEOTIDE SEQUENCE [LARGE SCALE GENOMIC DNA]</scope>
    <source>
        <strain evidence="8">FF10</strain>
    </source>
</reference>
<dbReference type="EMBL" id="CTEN01000002">
    <property type="protein sequence ID" value="CQR24657.1"/>
    <property type="molecule type" value="Genomic_DNA"/>
</dbReference>
<accession>A0A0E4H4I4</accession>
<feature type="signal peptide" evidence="6">
    <location>
        <begin position="1"/>
        <end position="22"/>
    </location>
</feature>
<proteinExistence type="predicted"/>
<dbReference type="InterPro" id="IPR050490">
    <property type="entry name" value="Bact_solute-bd_prot1"/>
</dbReference>
<sequence length="441" mass="48570" precursor="true">MKMRKSLIQFATLATMGATVLAGCAGSGSGGSSASDKNEVKVWVQFSDETAEGKAWQEIVDGFNKEHDGDYKVVTEYIPRSGSGGGYEDKVNAAVSTNSLPDIITLDGPNTAAYAHSKVIIPLDEYLKDADMDDVLDSIKQQGTYDGKMYAFGYSESNVGIYYNKKMFKDAGIDLASLPTIEKPWTWTEFNAIAEKLKNFHKVEAIGFKLNSIDEMLPYGYMPLIWSNGGSVVNDEGTKAEGYFNSKESVEAVEFIQNMVKKGYTTVSPVEKGFETGIYPMLLSGSWTINDMETNYKDVEYGILPYPVSDTTKKLVSPSGSWELAVTTKSEKPEIAAEFVKYATNTESSKIMSLGNSVLPIRKSTIELIKDQVSPEMAFLMEQNAKTAHARPVVVAYPQVSRAFQQAMQDISYYDQNPDVQKVLDARAKEMQAAIDESLAK</sequence>
<keyword evidence="2 6" id="KW-0732">Signal</keyword>
<dbReference type="Pfam" id="PF13416">
    <property type="entry name" value="SBP_bac_8"/>
    <property type="match status" value="1"/>
</dbReference>
<evidence type="ECO:0000313" key="7">
    <source>
        <dbReference type="EMBL" id="CQR24657.1"/>
    </source>
</evidence>
<keyword evidence="7" id="KW-0813">Transport</keyword>
<evidence type="ECO:0000256" key="5">
    <source>
        <dbReference type="ARBA" id="ARBA00023288"/>
    </source>
</evidence>
<dbReference type="Gene3D" id="3.40.190.10">
    <property type="entry name" value="Periplasmic binding protein-like II"/>
    <property type="match status" value="1"/>
</dbReference>
<feature type="chain" id="PRO_5039486172" evidence="6">
    <location>
        <begin position="23"/>
        <end position="441"/>
    </location>
</feature>
<evidence type="ECO:0000256" key="3">
    <source>
        <dbReference type="ARBA" id="ARBA00023136"/>
    </source>
</evidence>
<keyword evidence="3" id="KW-0472">Membrane</keyword>
<dbReference type="PROSITE" id="PS51257">
    <property type="entry name" value="PROKAR_LIPOPROTEIN"/>
    <property type="match status" value="1"/>
</dbReference>
<protein>
    <submittedName>
        <fullName evidence="7">ABC transporter substrate-binding protein-sugar transport</fullName>
    </submittedName>
</protein>
<dbReference type="PANTHER" id="PTHR43649">
    <property type="entry name" value="ARABINOSE-BINDING PROTEIN-RELATED"/>
    <property type="match status" value="1"/>
</dbReference>
<gene>
    <name evidence="7" type="primary">ABC-SBP</name>
    <name evidence="7" type="ORF">BN1356_01012</name>
</gene>
<dbReference type="PANTHER" id="PTHR43649:SF33">
    <property type="entry name" value="POLYGALACTURONAN_RHAMNOGALACTURONAN-BINDING PROTEIN YTCQ"/>
    <property type="match status" value="1"/>
</dbReference>
<evidence type="ECO:0000256" key="1">
    <source>
        <dbReference type="ARBA" id="ARBA00022475"/>
    </source>
</evidence>
<evidence type="ECO:0000313" key="8">
    <source>
        <dbReference type="Proteomes" id="UP000198604"/>
    </source>
</evidence>
<evidence type="ECO:0000256" key="4">
    <source>
        <dbReference type="ARBA" id="ARBA00023139"/>
    </source>
</evidence>
<name>A0A0E4H4I4_9STRE</name>
<dbReference type="InterPro" id="IPR006059">
    <property type="entry name" value="SBP"/>
</dbReference>
<dbReference type="AlphaFoldDB" id="A0A0E4H4I4"/>